<dbReference type="RefSeq" id="WP_213889875.1">
    <property type="nucleotide sequence ID" value="NZ_JAGFNU010000008.1"/>
</dbReference>
<keyword evidence="2" id="KW-1185">Reference proteome</keyword>
<comment type="caution">
    <text evidence="1">The sequence shown here is derived from an EMBL/GenBank/DDBJ whole genome shotgun (WGS) entry which is preliminary data.</text>
</comment>
<evidence type="ECO:0000313" key="1">
    <source>
        <dbReference type="EMBL" id="MFB9232190.1"/>
    </source>
</evidence>
<name>A0ABV5JGG8_9RHOB</name>
<accession>A0ABV5JGG8</accession>
<gene>
    <name evidence="1" type="ORF">ACFFUT_10390</name>
</gene>
<protein>
    <submittedName>
        <fullName evidence="1">Uncharacterized protein</fullName>
    </submittedName>
</protein>
<sequence>MNLASQYEPGHAENRFPPSESNLKNVGLFVLRDEHRIAEPAFLFSANALRITCGVCSGEKIESVEDFIAGDTLKLASSANAKPAFLSGSENQIVITMARPVDVGANQFVGNNVHPIALMSENGRALSGSIVADTSTTQGSVFLLLSEEMEPNVEYTILWCGPN</sequence>
<proteinExistence type="predicted"/>
<reference evidence="1 2" key="1">
    <citation type="submission" date="2024-09" db="EMBL/GenBank/DDBJ databases">
        <authorList>
            <person name="Sun Q."/>
            <person name="Mori K."/>
        </authorList>
    </citation>
    <scope>NUCLEOTIDE SEQUENCE [LARGE SCALE GENOMIC DNA]</scope>
    <source>
        <strain evidence="1 2">CECT 8726</strain>
    </source>
</reference>
<dbReference type="Proteomes" id="UP001589683">
    <property type="component" value="Unassembled WGS sequence"/>
</dbReference>
<organism evidence="1 2">
    <name type="scientific">Pseudohalocynthiibacter aestuariivivens</name>
    <dbReference type="NCBI Taxonomy" id="1591409"/>
    <lineage>
        <taxon>Bacteria</taxon>
        <taxon>Pseudomonadati</taxon>
        <taxon>Pseudomonadota</taxon>
        <taxon>Alphaproteobacteria</taxon>
        <taxon>Rhodobacterales</taxon>
        <taxon>Paracoccaceae</taxon>
        <taxon>Pseudohalocynthiibacter</taxon>
    </lineage>
</organism>
<evidence type="ECO:0000313" key="2">
    <source>
        <dbReference type="Proteomes" id="UP001589683"/>
    </source>
</evidence>
<dbReference type="EMBL" id="JBHMEA010000038">
    <property type="protein sequence ID" value="MFB9232190.1"/>
    <property type="molecule type" value="Genomic_DNA"/>
</dbReference>